<name>M5VGF4_PRUPE</name>
<proteinExistence type="predicted"/>
<sequence>MDSRPGPRCSWQKIWRVTSNGVGLREDGMICWSGALGFAGEHDWVAAGLVICYGRMFGADTQLFATRSATGDAQRMCGWVFELDEVRPRFGAVGSCGFFFGLEPWDVCG</sequence>
<accession>M5VGF4</accession>
<keyword evidence="2" id="KW-1185">Reference proteome</keyword>
<dbReference type="Gramene" id="ONI17151">
    <property type="protein sequence ID" value="ONI17151"/>
    <property type="gene ID" value="PRUPE_3G140500"/>
</dbReference>
<evidence type="ECO:0000313" key="1">
    <source>
        <dbReference type="EMBL" id="ONI17151.1"/>
    </source>
</evidence>
<evidence type="ECO:0000313" key="2">
    <source>
        <dbReference type="Proteomes" id="UP000006882"/>
    </source>
</evidence>
<dbReference type="EMBL" id="CM007653">
    <property type="protein sequence ID" value="ONI17151.1"/>
    <property type="molecule type" value="Genomic_DNA"/>
</dbReference>
<dbReference type="HOGENOM" id="CLU_2188512_0_0_1"/>
<reference evidence="1 2" key="1">
    <citation type="journal article" date="2013" name="Nat. Genet.">
        <title>The high-quality draft genome of peach (Prunus persica) identifies unique patterns of genetic diversity, domestication and genome evolution.</title>
        <authorList>
            <consortium name="International Peach Genome Initiative"/>
            <person name="Verde I."/>
            <person name="Abbott A.G."/>
            <person name="Scalabrin S."/>
            <person name="Jung S."/>
            <person name="Shu S."/>
            <person name="Marroni F."/>
            <person name="Zhebentyayeva T."/>
            <person name="Dettori M.T."/>
            <person name="Grimwood J."/>
            <person name="Cattonaro F."/>
            <person name="Zuccolo A."/>
            <person name="Rossini L."/>
            <person name="Jenkins J."/>
            <person name="Vendramin E."/>
            <person name="Meisel L.A."/>
            <person name="Decroocq V."/>
            <person name="Sosinski B."/>
            <person name="Prochnik S."/>
            <person name="Mitros T."/>
            <person name="Policriti A."/>
            <person name="Cipriani G."/>
            <person name="Dondini L."/>
            <person name="Ficklin S."/>
            <person name="Goodstein D.M."/>
            <person name="Xuan P."/>
            <person name="Del Fabbro C."/>
            <person name="Aramini V."/>
            <person name="Copetti D."/>
            <person name="Gonzalez S."/>
            <person name="Horner D.S."/>
            <person name="Falchi R."/>
            <person name="Lucas S."/>
            <person name="Mica E."/>
            <person name="Maldonado J."/>
            <person name="Lazzari B."/>
            <person name="Bielenberg D."/>
            <person name="Pirona R."/>
            <person name="Miculan M."/>
            <person name="Barakat A."/>
            <person name="Testolin R."/>
            <person name="Stella A."/>
            <person name="Tartarini S."/>
            <person name="Tonutti P."/>
            <person name="Arus P."/>
            <person name="Orellana A."/>
            <person name="Wells C."/>
            <person name="Main D."/>
            <person name="Vizzotto G."/>
            <person name="Silva H."/>
            <person name="Salamini F."/>
            <person name="Schmutz J."/>
            <person name="Morgante M."/>
            <person name="Rokhsar D.S."/>
        </authorList>
    </citation>
    <scope>NUCLEOTIDE SEQUENCE [LARGE SCALE GENOMIC DNA]</scope>
    <source>
        <strain evidence="2">cv. Nemared</strain>
    </source>
</reference>
<dbReference type="Proteomes" id="UP000006882">
    <property type="component" value="Chromosome G3"/>
</dbReference>
<gene>
    <name evidence="1" type="ORF">PRUPE_3G140500</name>
</gene>
<protein>
    <submittedName>
        <fullName evidence="1">Uncharacterized protein</fullName>
    </submittedName>
</protein>
<dbReference type="AlphaFoldDB" id="M5VGF4"/>
<organism evidence="1 2">
    <name type="scientific">Prunus persica</name>
    <name type="common">Peach</name>
    <name type="synonym">Amygdalus persica</name>
    <dbReference type="NCBI Taxonomy" id="3760"/>
    <lineage>
        <taxon>Eukaryota</taxon>
        <taxon>Viridiplantae</taxon>
        <taxon>Streptophyta</taxon>
        <taxon>Embryophyta</taxon>
        <taxon>Tracheophyta</taxon>
        <taxon>Spermatophyta</taxon>
        <taxon>Magnoliopsida</taxon>
        <taxon>eudicotyledons</taxon>
        <taxon>Gunneridae</taxon>
        <taxon>Pentapetalae</taxon>
        <taxon>rosids</taxon>
        <taxon>fabids</taxon>
        <taxon>Rosales</taxon>
        <taxon>Rosaceae</taxon>
        <taxon>Amygdaloideae</taxon>
        <taxon>Amygdaleae</taxon>
        <taxon>Prunus</taxon>
    </lineage>
</organism>